<proteinExistence type="predicted"/>
<accession>A0A8H7BQR8</accession>
<dbReference type="GO" id="GO:0008270">
    <property type="term" value="F:zinc ion binding"/>
    <property type="evidence" value="ECO:0007669"/>
    <property type="project" value="UniProtKB-KW"/>
</dbReference>
<evidence type="ECO:0000256" key="3">
    <source>
        <dbReference type="ARBA" id="ARBA00022833"/>
    </source>
</evidence>
<dbReference type="Pfam" id="PF20826">
    <property type="entry name" value="PHD_5"/>
    <property type="match status" value="1"/>
</dbReference>
<feature type="compositionally biased region" description="Polar residues" evidence="5">
    <location>
        <begin position="171"/>
        <end position="183"/>
    </location>
</feature>
<dbReference type="OrthoDB" id="79252at2759"/>
<feature type="domain" description="PHD-type" evidence="6">
    <location>
        <begin position="53"/>
        <end position="101"/>
    </location>
</feature>
<keyword evidence="8" id="KW-1185">Reference proteome</keyword>
<dbReference type="GO" id="GO:0070210">
    <property type="term" value="C:Rpd3L-Expanded complex"/>
    <property type="evidence" value="ECO:0007669"/>
    <property type="project" value="TreeGrafter"/>
</dbReference>
<feature type="compositionally biased region" description="Low complexity" evidence="5">
    <location>
        <begin position="353"/>
        <end position="366"/>
    </location>
</feature>
<feature type="region of interest" description="Disordered" evidence="5">
    <location>
        <begin position="19"/>
        <end position="53"/>
    </location>
</feature>
<dbReference type="PANTHER" id="PTHR47793">
    <property type="entry name" value="HISTONE DEACETYLASE COMPLEX SUBUNIT CTI6"/>
    <property type="match status" value="1"/>
</dbReference>
<evidence type="ECO:0000259" key="6">
    <source>
        <dbReference type="PROSITE" id="PS50016"/>
    </source>
</evidence>
<feature type="compositionally biased region" description="Polar residues" evidence="5">
    <location>
        <begin position="241"/>
        <end position="282"/>
    </location>
</feature>
<name>A0A8H7BQR8_9FUNG</name>
<evidence type="ECO:0000256" key="1">
    <source>
        <dbReference type="ARBA" id="ARBA00022723"/>
    </source>
</evidence>
<dbReference type="AlphaFoldDB" id="A0A8H7BQR8"/>
<dbReference type="SUPFAM" id="SSF57903">
    <property type="entry name" value="FYVE/PHD zinc finger"/>
    <property type="match status" value="1"/>
</dbReference>
<evidence type="ECO:0000313" key="8">
    <source>
        <dbReference type="Proteomes" id="UP000605846"/>
    </source>
</evidence>
<dbReference type="SMART" id="SM00249">
    <property type="entry name" value="PHD"/>
    <property type="match status" value="1"/>
</dbReference>
<dbReference type="InterPro" id="IPR001965">
    <property type="entry name" value="Znf_PHD"/>
</dbReference>
<dbReference type="EMBL" id="JABAYA010000223">
    <property type="protein sequence ID" value="KAF7721950.1"/>
    <property type="molecule type" value="Genomic_DNA"/>
</dbReference>
<evidence type="ECO:0000256" key="5">
    <source>
        <dbReference type="SAM" id="MobiDB-lite"/>
    </source>
</evidence>
<reference evidence="7" key="1">
    <citation type="submission" date="2020-01" db="EMBL/GenBank/DDBJ databases">
        <title>Genome Sequencing of Three Apophysomyces-Like Fungal Strains Confirms a Novel Fungal Genus in the Mucoromycota with divergent Burkholderia-like Endosymbiotic Bacteria.</title>
        <authorList>
            <person name="Stajich J.E."/>
            <person name="Macias A.M."/>
            <person name="Carter-House D."/>
            <person name="Lovett B."/>
            <person name="Kasson L.R."/>
            <person name="Berry K."/>
            <person name="Grigoriev I."/>
            <person name="Chang Y."/>
            <person name="Spatafora J."/>
            <person name="Kasson M.T."/>
        </authorList>
    </citation>
    <scope>NUCLEOTIDE SEQUENCE</scope>
    <source>
        <strain evidence="7">NRRL A-21654</strain>
    </source>
</reference>
<sequence>MSKLFECIKIKKVLTLHIAPPSRRSRKQNKGKSRAPPPEASTSEEESSDGGSVTRCVCGDQHNVGLMVQCDKCEVWQHCDCVGLTEEEIPDHYYCDLCKPENHQTIKTHGRVKRAYQPIDSSRKRQSTISDDAGHSAELHKADSEGGRVPKRRKRTGLNGTRLRRPASPVASIQVQPGSSSPESLGKPSIEDETQNQNGWQGATEDTPLTEFTDEDESYERRPRSSSTRRTTVDTKKPVRRQTSSSTNSLISPDQKTRQQSNGKSKQGSRPSTPLADDTQQAPMCMPYWNDQGRPNRESSPPAKVKYPNPKMTLVDMNRRAKQILDYVGKLQLDLAGKKSQAPPTAQPYRPRSFSTSSGSSLSSASTVPLLDEDDDDDDWGNHSVLSATSPTTPIPFAPSILKNPEEETAVDIMDRVTRELMKFQRKFGVMCQPKAKK</sequence>
<protein>
    <recommendedName>
        <fullName evidence="6">PHD-type domain-containing protein</fullName>
    </recommendedName>
</protein>
<dbReference type="PANTHER" id="PTHR47793:SF1">
    <property type="entry name" value="HISTONE DEACETYLASE COMPLEX SUBUNIT CTI6"/>
    <property type="match status" value="1"/>
</dbReference>
<evidence type="ECO:0000256" key="4">
    <source>
        <dbReference type="PROSITE-ProRule" id="PRU00146"/>
    </source>
</evidence>
<dbReference type="InterPro" id="IPR011011">
    <property type="entry name" value="Znf_FYVE_PHD"/>
</dbReference>
<keyword evidence="2 4" id="KW-0863">Zinc-finger</keyword>
<dbReference type="Proteomes" id="UP000605846">
    <property type="component" value="Unassembled WGS sequence"/>
</dbReference>
<dbReference type="InterPro" id="IPR053051">
    <property type="entry name" value="HDAC_complex_subunit"/>
</dbReference>
<dbReference type="InterPro" id="IPR019787">
    <property type="entry name" value="Znf_PHD-finger"/>
</dbReference>
<feature type="region of interest" description="Disordered" evidence="5">
    <location>
        <begin position="109"/>
        <end position="311"/>
    </location>
</feature>
<dbReference type="InterPro" id="IPR013083">
    <property type="entry name" value="Znf_RING/FYVE/PHD"/>
</dbReference>
<evidence type="ECO:0000313" key="7">
    <source>
        <dbReference type="EMBL" id="KAF7721950.1"/>
    </source>
</evidence>
<feature type="region of interest" description="Disordered" evidence="5">
    <location>
        <begin position="337"/>
        <end position="403"/>
    </location>
</feature>
<gene>
    <name evidence="7" type="ORF">EC973_003911</name>
</gene>
<dbReference type="Gene3D" id="3.30.40.10">
    <property type="entry name" value="Zinc/RING finger domain, C3HC4 (zinc finger)"/>
    <property type="match status" value="1"/>
</dbReference>
<evidence type="ECO:0000256" key="2">
    <source>
        <dbReference type="ARBA" id="ARBA00022771"/>
    </source>
</evidence>
<dbReference type="GO" id="GO:0033698">
    <property type="term" value="C:Rpd3L complex"/>
    <property type="evidence" value="ECO:0007669"/>
    <property type="project" value="TreeGrafter"/>
</dbReference>
<dbReference type="PROSITE" id="PS01359">
    <property type="entry name" value="ZF_PHD_1"/>
    <property type="match status" value="1"/>
</dbReference>
<dbReference type="GO" id="GO:0061186">
    <property type="term" value="P:negative regulation of silent mating-type cassette heterochromatin formation"/>
    <property type="evidence" value="ECO:0007669"/>
    <property type="project" value="TreeGrafter"/>
</dbReference>
<dbReference type="InterPro" id="IPR019786">
    <property type="entry name" value="Zinc_finger_PHD-type_CS"/>
</dbReference>
<dbReference type="CDD" id="cd15550">
    <property type="entry name" value="PHD_MLL5"/>
    <property type="match status" value="1"/>
</dbReference>
<organism evidence="7 8">
    <name type="scientific">Apophysomyces ossiformis</name>
    <dbReference type="NCBI Taxonomy" id="679940"/>
    <lineage>
        <taxon>Eukaryota</taxon>
        <taxon>Fungi</taxon>
        <taxon>Fungi incertae sedis</taxon>
        <taxon>Mucoromycota</taxon>
        <taxon>Mucoromycotina</taxon>
        <taxon>Mucoromycetes</taxon>
        <taxon>Mucorales</taxon>
        <taxon>Mucorineae</taxon>
        <taxon>Mucoraceae</taxon>
        <taxon>Apophysomyces</taxon>
    </lineage>
</organism>
<keyword evidence="3" id="KW-0862">Zinc</keyword>
<dbReference type="PROSITE" id="PS50016">
    <property type="entry name" value="ZF_PHD_2"/>
    <property type="match status" value="1"/>
</dbReference>
<feature type="compositionally biased region" description="Basic and acidic residues" evidence="5">
    <location>
        <begin position="132"/>
        <end position="148"/>
    </location>
</feature>
<keyword evidence="1" id="KW-0479">Metal-binding</keyword>
<comment type="caution">
    <text evidence="7">The sequence shown here is derived from an EMBL/GenBank/DDBJ whole genome shotgun (WGS) entry which is preliminary data.</text>
</comment>
<feature type="compositionally biased region" description="Basic residues" evidence="5">
    <location>
        <begin position="23"/>
        <end position="33"/>
    </location>
</feature>
<dbReference type="GO" id="GO:0061188">
    <property type="term" value="P:negative regulation of rDNA heterochromatin formation"/>
    <property type="evidence" value="ECO:0007669"/>
    <property type="project" value="TreeGrafter"/>
</dbReference>